<protein>
    <submittedName>
        <fullName evidence="1">Uncharacterized protein</fullName>
    </submittedName>
</protein>
<sequence>MITKQPKSGFVQTLKKGGKALLIFEGALLLGSYGIWRCMNTSQDIVCINISQAYWRLTTLLGKHYLATIN</sequence>
<reference evidence="1 2" key="1">
    <citation type="journal article" date="2014" name="Curr. Biol.">
        <title>The genome of the clonal raider ant Cerapachys biroi.</title>
        <authorList>
            <person name="Oxley P.R."/>
            <person name="Ji L."/>
            <person name="Fetter-Pruneda I."/>
            <person name="McKenzie S.K."/>
            <person name="Li C."/>
            <person name="Hu H."/>
            <person name="Zhang G."/>
            <person name="Kronauer D.J."/>
        </authorList>
    </citation>
    <scope>NUCLEOTIDE SEQUENCE [LARGE SCALE GENOMIC DNA]</scope>
</reference>
<organism evidence="1 2">
    <name type="scientific">Ooceraea biroi</name>
    <name type="common">Clonal raider ant</name>
    <name type="synonym">Cerapachys biroi</name>
    <dbReference type="NCBI Taxonomy" id="2015173"/>
    <lineage>
        <taxon>Eukaryota</taxon>
        <taxon>Metazoa</taxon>
        <taxon>Ecdysozoa</taxon>
        <taxon>Arthropoda</taxon>
        <taxon>Hexapoda</taxon>
        <taxon>Insecta</taxon>
        <taxon>Pterygota</taxon>
        <taxon>Neoptera</taxon>
        <taxon>Endopterygota</taxon>
        <taxon>Hymenoptera</taxon>
        <taxon>Apocrita</taxon>
        <taxon>Aculeata</taxon>
        <taxon>Formicoidea</taxon>
        <taxon>Formicidae</taxon>
        <taxon>Dorylinae</taxon>
        <taxon>Ooceraea</taxon>
    </lineage>
</organism>
<keyword evidence="2" id="KW-1185">Reference proteome</keyword>
<dbReference type="EMBL" id="KK107154">
    <property type="protein sequence ID" value="EZA56806.1"/>
    <property type="molecule type" value="Genomic_DNA"/>
</dbReference>
<accession>A0A026WMB7</accession>
<evidence type="ECO:0000313" key="2">
    <source>
        <dbReference type="Proteomes" id="UP000053097"/>
    </source>
</evidence>
<dbReference type="Proteomes" id="UP000053097">
    <property type="component" value="Unassembled WGS sequence"/>
</dbReference>
<evidence type="ECO:0000313" key="1">
    <source>
        <dbReference type="EMBL" id="EZA56806.1"/>
    </source>
</evidence>
<proteinExistence type="predicted"/>
<name>A0A026WMB7_OOCBI</name>
<dbReference type="AlphaFoldDB" id="A0A026WMB7"/>
<gene>
    <name evidence="1" type="ORF">X777_02657</name>
</gene>